<accession>A0A1Y5THC8</accession>
<evidence type="ECO:0000259" key="3">
    <source>
        <dbReference type="PROSITE" id="PS50893"/>
    </source>
</evidence>
<feature type="domain" description="ABC transporter" evidence="3">
    <location>
        <begin position="7"/>
        <end position="251"/>
    </location>
</feature>
<dbReference type="GO" id="GO:0016887">
    <property type="term" value="F:ATP hydrolysis activity"/>
    <property type="evidence" value="ECO:0007669"/>
    <property type="project" value="InterPro"/>
</dbReference>
<evidence type="ECO:0000256" key="2">
    <source>
        <dbReference type="ARBA" id="ARBA00022840"/>
    </source>
</evidence>
<organism evidence="4 5">
    <name type="scientific">Roseisalinus antarcticus</name>
    <dbReference type="NCBI Taxonomy" id="254357"/>
    <lineage>
        <taxon>Bacteria</taxon>
        <taxon>Pseudomonadati</taxon>
        <taxon>Pseudomonadota</taxon>
        <taxon>Alphaproteobacteria</taxon>
        <taxon>Rhodobacterales</taxon>
        <taxon>Roseobacteraceae</taxon>
        <taxon>Roseisalinus</taxon>
    </lineage>
</organism>
<sequence length="261" mass="28126">MKPQAILEARSLEKYYGSVVAMDGADFDLYRGEILAVIGDNGAGKSTLIKALSGAVIPDSGQILLDGKPVHFRSPLDARNAGIETVYQTLALSPALSIADNMFLGRELHSGGTFGRMLGNMNMRQMRNQARDMLNELGLTTIQDINQPVETLSGGQRQGIAVARAAAFASQVIILDEPTAALGVKESLLVLKLIRDVRDRGISIVLISHNMPHVFEIADRIHIHRMGRRGAVVDPKKITMSDAVAIMTGALTVDDTAEKQA</sequence>
<gene>
    <name evidence="4" type="primary">rbsA_9</name>
    <name evidence="4" type="ORF">ROA7023_02906</name>
</gene>
<dbReference type="AlphaFoldDB" id="A0A1Y5THC8"/>
<dbReference type="InterPro" id="IPR003439">
    <property type="entry name" value="ABC_transporter-like_ATP-bd"/>
</dbReference>
<proteinExistence type="predicted"/>
<keyword evidence="4" id="KW-0378">Hydrolase</keyword>
<dbReference type="EMBL" id="FWFZ01000015">
    <property type="protein sequence ID" value="SLN62066.1"/>
    <property type="molecule type" value="Genomic_DNA"/>
</dbReference>
<dbReference type="GO" id="GO:0005524">
    <property type="term" value="F:ATP binding"/>
    <property type="evidence" value="ECO:0007669"/>
    <property type="project" value="UniProtKB-KW"/>
</dbReference>
<dbReference type="SMART" id="SM00382">
    <property type="entry name" value="AAA"/>
    <property type="match status" value="1"/>
</dbReference>
<name>A0A1Y5THC8_9RHOB</name>
<dbReference type="PANTHER" id="PTHR43790:SF8">
    <property type="entry name" value="SUGAR ABC TRANSPORTER ATP-BINDING PROTEIN"/>
    <property type="match status" value="1"/>
</dbReference>
<dbReference type="SUPFAM" id="SSF52540">
    <property type="entry name" value="P-loop containing nucleoside triphosphate hydrolases"/>
    <property type="match status" value="1"/>
</dbReference>
<dbReference type="PANTHER" id="PTHR43790">
    <property type="entry name" value="CARBOHYDRATE TRANSPORT ATP-BINDING PROTEIN MG119-RELATED"/>
    <property type="match status" value="1"/>
</dbReference>
<keyword evidence="5" id="KW-1185">Reference proteome</keyword>
<reference evidence="4 5" key="1">
    <citation type="submission" date="2017-03" db="EMBL/GenBank/DDBJ databases">
        <authorList>
            <person name="Afonso C.L."/>
            <person name="Miller P.J."/>
            <person name="Scott M.A."/>
            <person name="Spackman E."/>
            <person name="Goraichik I."/>
            <person name="Dimitrov K.M."/>
            <person name="Suarez D.L."/>
            <person name="Swayne D.E."/>
        </authorList>
    </citation>
    <scope>NUCLEOTIDE SEQUENCE [LARGE SCALE GENOMIC DNA]</scope>
    <source>
        <strain evidence="4 5">CECT 7023</strain>
    </source>
</reference>
<evidence type="ECO:0000313" key="4">
    <source>
        <dbReference type="EMBL" id="SLN62066.1"/>
    </source>
</evidence>
<protein>
    <submittedName>
        <fullName evidence="4">Ribose import ATP-binding protein RbsA</fullName>
        <ecNumber evidence="4">3.6.3.17</ecNumber>
    </submittedName>
</protein>
<keyword evidence="2 4" id="KW-0067">ATP-binding</keyword>
<dbReference type="EC" id="3.6.3.17" evidence="4"/>
<dbReference type="InterPro" id="IPR003593">
    <property type="entry name" value="AAA+_ATPase"/>
</dbReference>
<keyword evidence="1" id="KW-0547">Nucleotide-binding</keyword>
<dbReference type="CDD" id="cd03216">
    <property type="entry name" value="ABC_Carb_Monos_I"/>
    <property type="match status" value="1"/>
</dbReference>
<evidence type="ECO:0000313" key="5">
    <source>
        <dbReference type="Proteomes" id="UP000193900"/>
    </source>
</evidence>
<dbReference type="Pfam" id="PF00005">
    <property type="entry name" value="ABC_tran"/>
    <property type="match status" value="1"/>
</dbReference>
<dbReference type="PROSITE" id="PS50893">
    <property type="entry name" value="ABC_TRANSPORTER_2"/>
    <property type="match status" value="1"/>
</dbReference>
<dbReference type="Proteomes" id="UP000193900">
    <property type="component" value="Unassembled WGS sequence"/>
</dbReference>
<dbReference type="RefSeq" id="WP_200812522.1">
    <property type="nucleotide sequence ID" value="NZ_FWFZ01000015.1"/>
</dbReference>
<dbReference type="InterPro" id="IPR050107">
    <property type="entry name" value="ABC_carbohydrate_import_ATPase"/>
</dbReference>
<dbReference type="InterPro" id="IPR027417">
    <property type="entry name" value="P-loop_NTPase"/>
</dbReference>
<evidence type="ECO:0000256" key="1">
    <source>
        <dbReference type="ARBA" id="ARBA00022741"/>
    </source>
</evidence>
<dbReference type="Gene3D" id="3.40.50.300">
    <property type="entry name" value="P-loop containing nucleotide triphosphate hydrolases"/>
    <property type="match status" value="1"/>
</dbReference>